<keyword evidence="4 7" id="KW-0812">Transmembrane</keyword>
<evidence type="ECO:0000256" key="2">
    <source>
        <dbReference type="ARBA" id="ARBA00022448"/>
    </source>
</evidence>
<evidence type="ECO:0000256" key="4">
    <source>
        <dbReference type="ARBA" id="ARBA00022692"/>
    </source>
</evidence>
<feature type="transmembrane region" description="Helical" evidence="7">
    <location>
        <begin position="166"/>
        <end position="190"/>
    </location>
</feature>
<feature type="transmembrane region" description="Helical" evidence="7">
    <location>
        <begin position="211"/>
        <end position="233"/>
    </location>
</feature>
<keyword evidence="6 7" id="KW-0472">Membrane</keyword>
<feature type="transmembrane region" description="Helical" evidence="7">
    <location>
        <begin position="139"/>
        <end position="160"/>
    </location>
</feature>
<comment type="caution">
    <text evidence="9">The sequence shown here is derived from an EMBL/GenBank/DDBJ whole genome shotgun (WGS) entry which is preliminary data.</text>
</comment>
<dbReference type="InterPro" id="IPR011701">
    <property type="entry name" value="MFS"/>
</dbReference>
<dbReference type="GO" id="GO:0005886">
    <property type="term" value="C:plasma membrane"/>
    <property type="evidence" value="ECO:0007669"/>
    <property type="project" value="UniProtKB-SubCell"/>
</dbReference>
<dbReference type="PROSITE" id="PS50850">
    <property type="entry name" value="MFS"/>
    <property type="match status" value="1"/>
</dbReference>
<dbReference type="Proteomes" id="UP000198402">
    <property type="component" value="Unassembled WGS sequence"/>
</dbReference>
<keyword evidence="5 7" id="KW-1133">Transmembrane helix</keyword>
<dbReference type="CDD" id="cd17324">
    <property type="entry name" value="MFS_NepI_like"/>
    <property type="match status" value="1"/>
</dbReference>
<keyword evidence="10" id="KW-1185">Reference proteome</keyword>
<dbReference type="RefSeq" id="WP_089136237.1">
    <property type="nucleotide sequence ID" value="NZ_BCMG01000002.1"/>
</dbReference>
<feature type="transmembrane region" description="Helical" evidence="7">
    <location>
        <begin position="301"/>
        <end position="322"/>
    </location>
</feature>
<feature type="transmembrane region" description="Helical" evidence="7">
    <location>
        <begin position="80"/>
        <end position="106"/>
    </location>
</feature>
<dbReference type="PANTHER" id="PTHR43124">
    <property type="entry name" value="PURINE EFFLUX PUMP PBUE"/>
    <property type="match status" value="1"/>
</dbReference>
<dbReference type="EMBL" id="BCMG01000002">
    <property type="protein sequence ID" value="GAX00543.1"/>
    <property type="molecule type" value="Genomic_DNA"/>
</dbReference>
<dbReference type="InterPro" id="IPR050189">
    <property type="entry name" value="MFS_Efflux_Transporters"/>
</dbReference>
<evidence type="ECO:0000259" key="8">
    <source>
        <dbReference type="PROSITE" id="PS50850"/>
    </source>
</evidence>
<keyword evidence="3" id="KW-1003">Cell membrane</keyword>
<accession>A0A1Z5IFP5</accession>
<feature type="transmembrane region" description="Helical" evidence="7">
    <location>
        <begin position="367"/>
        <end position="387"/>
    </location>
</feature>
<dbReference type="STRING" id="1302250.GCA_001313225_03252"/>
<feature type="transmembrane region" description="Helical" evidence="7">
    <location>
        <begin position="112"/>
        <end position="132"/>
    </location>
</feature>
<comment type="subcellular location">
    <subcellularLocation>
        <location evidence="1">Cell membrane</location>
        <topology evidence="1">Multi-pass membrane protein</topology>
    </subcellularLocation>
</comment>
<proteinExistence type="predicted"/>
<feature type="transmembrane region" description="Helical" evidence="7">
    <location>
        <begin position="276"/>
        <end position="295"/>
    </location>
</feature>
<name>A0A1Z5IFP5_9LACO</name>
<dbReference type="InterPro" id="IPR020846">
    <property type="entry name" value="MFS_dom"/>
</dbReference>
<dbReference type="Gene3D" id="1.20.1250.20">
    <property type="entry name" value="MFS general substrate transporter like domains"/>
    <property type="match status" value="1"/>
</dbReference>
<dbReference type="OrthoDB" id="9788453at2"/>
<evidence type="ECO:0000256" key="6">
    <source>
        <dbReference type="ARBA" id="ARBA00023136"/>
    </source>
</evidence>
<evidence type="ECO:0000256" key="5">
    <source>
        <dbReference type="ARBA" id="ARBA00022989"/>
    </source>
</evidence>
<dbReference type="PANTHER" id="PTHR43124:SF8">
    <property type="entry name" value="INNER MEMBRANE TRANSPORT PROTEIN YDHP"/>
    <property type="match status" value="1"/>
</dbReference>
<feature type="transmembrane region" description="Helical" evidence="7">
    <location>
        <begin position="343"/>
        <end position="361"/>
    </location>
</feature>
<protein>
    <submittedName>
        <fullName evidence="9">Major facilitator superfamily transporter</fullName>
    </submittedName>
</protein>
<dbReference type="InterPro" id="IPR036259">
    <property type="entry name" value="MFS_trans_sf"/>
</dbReference>
<feature type="transmembrane region" description="Helical" evidence="7">
    <location>
        <begin position="40"/>
        <end position="68"/>
    </location>
</feature>
<evidence type="ECO:0000313" key="9">
    <source>
        <dbReference type="EMBL" id="GAX00543.1"/>
    </source>
</evidence>
<dbReference type="SUPFAM" id="SSF103473">
    <property type="entry name" value="MFS general substrate transporter"/>
    <property type="match status" value="1"/>
</dbReference>
<evidence type="ECO:0000256" key="3">
    <source>
        <dbReference type="ARBA" id="ARBA00022475"/>
    </source>
</evidence>
<dbReference type="Pfam" id="PF07690">
    <property type="entry name" value="MFS_1"/>
    <property type="match status" value="1"/>
</dbReference>
<evidence type="ECO:0000256" key="7">
    <source>
        <dbReference type="SAM" id="Phobius"/>
    </source>
</evidence>
<feature type="domain" description="Major facilitator superfamily (MFS) profile" evidence="8">
    <location>
        <begin position="14"/>
        <end position="392"/>
    </location>
</feature>
<sequence length="392" mass="41067">MLNEQRQSNTATWTLLALALSAFAIGSTEFISVGVMPLIIQTFGVSLSTAGMTVSIYAAGITIGAPLLTSLTSKFERKQLLIAVMVTFIIGNLITAAAPTFGILLAGRVVAAFAHGLFMSVATVIAASVVPMNRRASAIATMFTGLTVATVTGVPLGTFIGQHASWRMSFVVIATIGLLALIGNQLLVPAKLPKPVASKRGGLLRILKQRDLMLSLVITALGYGASFPVYTYLTTILGKAGWSTSLIVVLLIAYGLAVAIGNVAGGRFANLNPLGALTKMFAALALVMLVMIFGISAHVVGLILVLAMGLLAFMNVPGLQLYTMQIAEDKLPEDAQLASSLNISFFNIGIMIGSFSGGQIVNQLGLMWTPIAGLMMSLLALLLVQVAKRLLK</sequence>
<dbReference type="GO" id="GO:0022857">
    <property type="term" value="F:transmembrane transporter activity"/>
    <property type="evidence" value="ECO:0007669"/>
    <property type="project" value="InterPro"/>
</dbReference>
<feature type="transmembrane region" description="Helical" evidence="7">
    <location>
        <begin position="245"/>
        <end position="264"/>
    </location>
</feature>
<evidence type="ECO:0000256" key="1">
    <source>
        <dbReference type="ARBA" id="ARBA00004651"/>
    </source>
</evidence>
<dbReference type="AlphaFoldDB" id="A0A1Z5IFP5"/>
<evidence type="ECO:0000313" key="10">
    <source>
        <dbReference type="Proteomes" id="UP000198402"/>
    </source>
</evidence>
<keyword evidence="2" id="KW-0813">Transport</keyword>
<gene>
    <name evidence="9" type="ORF">IWT126_00558</name>
</gene>
<reference evidence="9 10" key="1">
    <citation type="submission" date="2015-11" db="EMBL/GenBank/DDBJ databases">
        <title>Draft genome sequences of new species of the genus Lactobacillus isolated from orchardgrass silage.</title>
        <authorList>
            <person name="Tohno M."/>
            <person name="Tanizawa Y."/>
            <person name="Arita M."/>
        </authorList>
    </citation>
    <scope>NUCLEOTIDE SEQUENCE [LARGE SCALE GENOMIC DNA]</scope>
    <source>
        <strain evidence="9 10">IWT126</strain>
    </source>
</reference>
<organism evidence="9 10">
    <name type="scientific">Secundilactobacillus silagei JCM 19001</name>
    <dbReference type="NCBI Taxonomy" id="1302250"/>
    <lineage>
        <taxon>Bacteria</taxon>
        <taxon>Bacillati</taxon>
        <taxon>Bacillota</taxon>
        <taxon>Bacilli</taxon>
        <taxon>Lactobacillales</taxon>
        <taxon>Lactobacillaceae</taxon>
        <taxon>Secundilactobacillus</taxon>
    </lineage>
</organism>